<keyword evidence="3" id="KW-1185">Reference proteome</keyword>
<feature type="non-terminal residue" evidence="2">
    <location>
        <position position="383"/>
    </location>
</feature>
<dbReference type="OrthoDB" id="498204at2759"/>
<feature type="domain" description="FAD dependent oxidoreductase" evidence="1">
    <location>
        <begin position="10"/>
        <end position="359"/>
    </location>
</feature>
<sequence length="383" mass="40966">MASHAAPKSLVIVGGGIQGASIAFWASKLSPSTHITVLEANDRVAPHASGKGGGFLARSWGDQTITEQLHHNSFDLHEQLAKEWGLESYRRLPVLSVGAGTRTFDKKAAFHPAWLDGAGGRVGVMGDSSDTAQVHPREFTEMAISQSGATVRLNAKVVGVETVEEEDGGGERITGVKIEGGESIECDAMVVAMGPWGPIAETWFPTINVPMEGIKSTSVVWPVREETKSEGVALFCGEDDRYGTHIEVYPRRDGTIYCCGVGGSDYIDSDDLREGRFLTSGCDPNLKRVEAATQALHQISSTYTGLIPDVSQACMRPCPPDALPIMGDVPGFKNAYLNCGHNCWGILWAPAAGKSMAELIVGGESKTCELGGFDVRRFGVNER</sequence>
<dbReference type="Proteomes" id="UP001165082">
    <property type="component" value="Unassembled WGS sequence"/>
</dbReference>
<dbReference type="Gene3D" id="3.30.9.10">
    <property type="entry name" value="D-Amino Acid Oxidase, subunit A, domain 2"/>
    <property type="match status" value="1"/>
</dbReference>
<evidence type="ECO:0000313" key="2">
    <source>
        <dbReference type="EMBL" id="GMH53457.1"/>
    </source>
</evidence>
<dbReference type="Pfam" id="PF01266">
    <property type="entry name" value="DAO"/>
    <property type="match status" value="1"/>
</dbReference>
<reference evidence="2" key="1">
    <citation type="submission" date="2022-07" db="EMBL/GenBank/DDBJ databases">
        <title>Genome analysis of Parmales, a sister group of diatoms, reveals the evolutionary specialization of diatoms from phago-mixotrophs to photoautotrophs.</title>
        <authorList>
            <person name="Ban H."/>
            <person name="Sato S."/>
            <person name="Yoshikawa S."/>
            <person name="Kazumasa Y."/>
            <person name="Nakamura Y."/>
            <person name="Ichinomiya M."/>
            <person name="Saitoh K."/>
            <person name="Sato N."/>
            <person name="Blanc-Mathieu R."/>
            <person name="Endo H."/>
            <person name="Kuwata A."/>
            <person name="Ogata H."/>
        </authorList>
    </citation>
    <scope>NUCLEOTIDE SEQUENCE</scope>
</reference>
<dbReference type="GO" id="GO:0005737">
    <property type="term" value="C:cytoplasm"/>
    <property type="evidence" value="ECO:0007669"/>
    <property type="project" value="TreeGrafter"/>
</dbReference>
<accession>A0A9W6ZFJ4</accession>
<name>A0A9W6ZFJ4_9STRA</name>
<dbReference type="PANTHER" id="PTHR13847">
    <property type="entry name" value="SARCOSINE DEHYDROGENASE-RELATED"/>
    <property type="match status" value="1"/>
</dbReference>
<proteinExistence type="predicted"/>
<dbReference type="Gene3D" id="3.50.50.60">
    <property type="entry name" value="FAD/NAD(P)-binding domain"/>
    <property type="match status" value="1"/>
</dbReference>
<evidence type="ECO:0000313" key="3">
    <source>
        <dbReference type="Proteomes" id="UP001165082"/>
    </source>
</evidence>
<protein>
    <recommendedName>
        <fullName evidence="1">FAD dependent oxidoreductase domain-containing protein</fullName>
    </recommendedName>
</protein>
<dbReference type="PANTHER" id="PTHR13847:SF150">
    <property type="entry name" value="OXIDOREDUCTASE TDA3-RELATED"/>
    <property type="match status" value="1"/>
</dbReference>
<organism evidence="2 3">
    <name type="scientific">Triparma retinervis</name>
    <dbReference type="NCBI Taxonomy" id="2557542"/>
    <lineage>
        <taxon>Eukaryota</taxon>
        <taxon>Sar</taxon>
        <taxon>Stramenopiles</taxon>
        <taxon>Ochrophyta</taxon>
        <taxon>Bolidophyceae</taxon>
        <taxon>Parmales</taxon>
        <taxon>Triparmaceae</taxon>
        <taxon>Triparma</taxon>
    </lineage>
</organism>
<gene>
    <name evidence="2" type="ORF">TrRE_jg4145</name>
</gene>
<dbReference type="EMBL" id="BRXZ01000771">
    <property type="protein sequence ID" value="GMH53457.1"/>
    <property type="molecule type" value="Genomic_DNA"/>
</dbReference>
<dbReference type="AlphaFoldDB" id="A0A9W6ZFJ4"/>
<evidence type="ECO:0000259" key="1">
    <source>
        <dbReference type="Pfam" id="PF01266"/>
    </source>
</evidence>
<dbReference type="SUPFAM" id="SSF51905">
    <property type="entry name" value="FAD/NAD(P)-binding domain"/>
    <property type="match status" value="1"/>
</dbReference>
<dbReference type="InterPro" id="IPR036188">
    <property type="entry name" value="FAD/NAD-bd_sf"/>
</dbReference>
<dbReference type="InterPro" id="IPR006076">
    <property type="entry name" value="FAD-dep_OxRdtase"/>
</dbReference>
<comment type="caution">
    <text evidence="2">The sequence shown here is derived from an EMBL/GenBank/DDBJ whole genome shotgun (WGS) entry which is preliminary data.</text>
</comment>